<dbReference type="EMBL" id="FOGT01000018">
    <property type="protein sequence ID" value="SES35023.1"/>
    <property type="molecule type" value="Genomic_DNA"/>
</dbReference>
<comment type="similarity">
    <text evidence="1">Belongs to the glycosyl hydrolase 13 family.</text>
</comment>
<dbReference type="CDD" id="cd11341">
    <property type="entry name" value="AmyAc_Pullulanase_LD-like"/>
    <property type="match status" value="1"/>
</dbReference>
<dbReference type="GO" id="GO:0005975">
    <property type="term" value="P:carbohydrate metabolic process"/>
    <property type="evidence" value="ECO:0007669"/>
    <property type="project" value="InterPro"/>
</dbReference>
<gene>
    <name evidence="3" type="ORF">SAMN05518684_11822</name>
</gene>
<dbReference type="SUPFAM" id="SSF81296">
    <property type="entry name" value="E set domains"/>
    <property type="match status" value="1"/>
</dbReference>
<dbReference type="InterPro" id="IPR013783">
    <property type="entry name" value="Ig-like_fold"/>
</dbReference>
<dbReference type="OrthoDB" id="9761875at2"/>
<dbReference type="CDD" id="cd02860">
    <property type="entry name" value="E_set_Pullulanase"/>
    <property type="match status" value="1"/>
</dbReference>
<protein>
    <submittedName>
        <fullName evidence="3">Pullulanase</fullName>
    </submittedName>
</protein>
<evidence type="ECO:0000256" key="1">
    <source>
        <dbReference type="ARBA" id="ARBA00008061"/>
    </source>
</evidence>
<dbReference type="SMR" id="A0A1H9WNM6"/>
<keyword evidence="4" id="KW-1185">Reference proteome</keyword>
<evidence type="ECO:0000259" key="2">
    <source>
        <dbReference type="SMART" id="SM00642"/>
    </source>
</evidence>
<dbReference type="InterPro" id="IPR017853">
    <property type="entry name" value="GH"/>
</dbReference>
<dbReference type="AlphaFoldDB" id="A0A1H9WNM6"/>
<evidence type="ECO:0000313" key="4">
    <source>
        <dbReference type="Proteomes" id="UP000198571"/>
    </source>
</evidence>
<dbReference type="NCBIfam" id="TIGR02104">
    <property type="entry name" value="pulA_typeI"/>
    <property type="match status" value="1"/>
</dbReference>
<dbReference type="InterPro" id="IPR004193">
    <property type="entry name" value="Glyco_hydro_13_N"/>
</dbReference>
<dbReference type="Proteomes" id="UP000198571">
    <property type="component" value="Unassembled WGS sequence"/>
</dbReference>
<dbReference type="STRING" id="1601833.SAMN05518684_11822"/>
<dbReference type="PANTHER" id="PTHR43002">
    <property type="entry name" value="GLYCOGEN DEBRANCHING ENZYME"/>
    <property type="match status" value="1"/>
</dbReference>
<name>A0A1H9WNM6_9BACI</name>
<sequence>MDYMTAWIEDRKCVELKGEGAGRSIHSGDEAVIMGNDILIPLYADHVDENRVILHSTEDLPFGAEMVLECKEVIAPVYAGEVVRTKWFDDLFNASEEMLGAIYKPESSTFRVWSPVAVEMTLNLNKVSYPMNRKGNGVWEHTVAGNCETAAYSFSAKVNGEVVEASDPYAKALTANSTSAVVADLGKTDPEHFRTYPKPELGHLQDSSIYEVHIRDATIHEESGAAAKGKYTGLAESGTKTGNGYTTGLDYIAGLGVTHVQLLPVNDFARVDDYRPESGYNWGYDPLFYQVPEGSYCTVPSDPYSRITELKQLIKSFNLKGLSVIIDVVYNHVFIMEESPLEKLVPGYYFRYHLDGSLSNGTGVGNDLATERNMVKKLILDTIDFWLSEYRVDGFRFDLMGAMDIDTMKEISRRCKEENRPVMLLGEGWELPTALESTRKATNFQSGQIPDVHFFNDLFRDSLKGSLFDFNDYGYINGKGRFIERLSHLVKGSCMTGEGHPPFVQDVTQTVNYVECHDNHTLWDRLLITNSNENELDRMEMHKLATGLTVLSQGIPFLHAGQEWFRSKNGDGNSYISGDLVNQLDWSERELNNEHIQYVRDLLTIRNKYPVFRIRSAPEITRRLHVLATPAPVFGYTLLGKEFDFCVFVNPTKKRYQLKLPSPGSWKILLSSKGKDFRSNSVIKGEFTEVEPYELIVTKKSRL</sequence>
<dbReference type="RefSeq" id="WP_093054917.1">
    <property type="nucleotide sequence ID" value="NZ_FOGT01000018.1"/>
</dbReference>
<reference evidence="4" key="1">
    <citation type="submission" date="2016-10" db="EMBL/GenBank/DDBJ databases">
        <authorList>
            <person name="Varghese N."/>
            <person name="Submissions S."/>
        </authorList>
    </citation>
    <scope>NUCLEOTIDE SEQUENCE [LARGE SCALE GENOMIC DNA]</scope>
    <source>
        <strain evidence="4">S9</strain>
    </source>
</reference>
<dbReference type="InterPro" id="IPR011840">
    <property type="entry name" value="PulA_typeI"/>
</dbReference>
<evidence type="ECO:0000313" key="3">
    <source>
        <dbReference type="EMBL" id="SES35023.1"/>
    </source>
</evidence>
<dbReference type="InterPro" id="IPR014756">
    <property type="entry name" value="Ig_E-set"/>
</dbReference>
<dbReference type="Gene3D" id="3.20.20.80">
    <property type="entry name" value="Glycosidases"/>
    <property type="match status" value="1"/>
</dbReference>
<accession>A0A1H9WNM6</accession>
<dbReference type="Pfam" id="PF02922">
    <property type="entry name" value="CBM_48"/>
    <property type="match status" value="1"/>
</dbReference>
<feature type="domain" description="Glycosyl hydrolase family 13 catalytic" evidence="2">
    <location>
        <begin position="229"/>
        <end position="606"/>
    </location>
</feature>
<dbReference type="Gene3D" id="2.60.40.10">
    <property type="entry name" value="Immunoglobulins"/>
    <property type="match status" value="1"/>
</dbReference>
<dbReference type="SUPFAM" id="SSF51445">
    <property type="entry name" value="(Trans)glycosidases"/>
    <property type="match status" value="1"/>
</dbReference>
<proteinExistence type="inferred from homology"/>
<dbReference type="GO" id="GO:0004553">
    <property type="term" value="F:hydrolase activity, hydrolyzing O-glycosyl compounds"/>
    <property type="evidence" value="ECO:0007669"/>
    <property type="project" value="InterPro"/>
</dbReference>
<dbReference type="InterPro" id="IPR006047">
    <property type="entry name" value="GH13_cat_dom"/>
</dbReference>
<organism evidence="3 4">
    <name type="scientific">Salipaludibacillus aurantiacus</name>
    <dbReference type="NCBI Taxonomy" id="1601833"/>
    <lineage>
        <taxon>Bacteria</taxon>
        <taxon>Bacillati</taxon>
        <taxon>Bacillota</taxon>
        <taxon>Bacilli</taxon>
        <taxon>Bacillales</taxon>
        <taxon>Bacillaceae</taxon>
    </lineage>
</organism>
<dbReference type="SMART" id="SM00642">
    <property type="entry name" value="Aamy"/>
    <property type="match status" value="1"/>
</dbReference>